<reference evidence="2" key="1">
    <citation type="journal article" date="2008" name="BMC Genomics">
        <title>A conifer genomics resource of 200,000 spruce (Picea spp.) ESTs and 6,464 high-quality, sequence-finished full-length cDNAs for Sitka spruce (Picea sitchensis).</title>
        <authorList>
            <person name="Ralph S.G."/>
            <person name="Chun H.J."/>
            <person name="Kolosova N."/>
            <person name="Cooper D."/>
            <person name="Oddy C."/>
            <person name="Ritland C.E."/>
            <person name="Kirkpatrick R."/>
            <person name="Moore R."/>
            <person name="Barber S."/>
            <person name="Holt R.A."/>
            <person name="Jones S.J."/>
            <person name="Marra M.A."/>
            <person name="Douglas C.J."/>
            <person name="Ritland K."/>
            <person name="Bohlmann J."/>
        </authorList>
    </citation>
    <scope>NUCLEOTIDE SEQUENCE</scope>
    <source>
        <tissue evidence="2">Green portion of the leader tissue</tissue>
    </source>
</reference>
<dbReference type="InterPro" id="IPR008984">
    <property type="entry name" value="SMAD_FHA_dom_sf"/>
</dbReference>
<dbReference type="PANTHER" id="PTHR23308">
    <property type="entry name" value="NUCLEAR INHIBITOR OF PROTEIN PHOSPHATASE-1"/>
    <property type="match status" value="1"/>
</dbReference>
<evidence type="ECO:0000259" key="1">
    <source>
        <dbReference type="PROSITE" id="PS50006"/>
    </source>
</evidence>
<dbReference type="SUPFAM" id="SSF49879">
    <property type="entry name" value="SMAD/FHA domain"/>
    <property type="match status" value="1"/>
</dbReference>
<name>A9P192_PICSI</name>
<protein>
    <recommendedName>
        <fullName evidence="1">FHA domain-containing protein</fullName>
    </recommendedName>
</protein>
<dbReference type="Gene3D" id="2.60.200.20">
    <property type="match status" value="1"/>
</dbReference>
<dbReference type="EMBL" id="EF087410">
    <property type="protein sequence ID" value="ABK26653.1"/>
    <property type="molecule type" value="mRNA"/>
</dbReference>
<accession>A9P192</accession>
<sequence length="240" mass="25970">MQALIAPTHARGLSYLPRLETPFTLIDISFKPLNPTFSIPYSQIQSIHVKSSAGKRIKVESRSIDRLHPIRASASQPSGGTDKWVFEFVGDGDSSHIGQAVSPPKAFELTLDVATVGRLPEKADIVIPVATVSGIHARLERKEGILFVSDMNSTNGTYIDNTRLSPGAVTVLSAGSCITFESKSHDMVIDCITSYSFQSLPSFILGDINLATFRFSKKEGIDSSIEEASLNQTTNLSNQG</sequence>
<evidence type="ECO:0000313" key="2">
    <source>
        <dbReference type="EMBL" id="ABK26653.1"/>
    </source>
</evidence>
<dbReference type="InterPro" id="IPR050923">
    <property type="entry name" value="Cell_Proc_Reg/RNA_Proc"/>
</dbReference>
<organism evidence="2">
    <name type="scientific">Picea sitchensis</name>
    <name type="common">Sitka spruce</name>
    <name type="synonym">Pinus sitchensis</name>
    <dbReference type="NCBI Taxonomy" id="3332"/>
    <lineage>
        <taxon>Eukaryota</taxon>
        <taxon>Viridiplantae</taxon>
        <taxon>Streptophyta</taxon>
        <taxon>Embryophyta</taxon>
        <taxon>Tracheophyta</taxon>
        <taxon>Spermatophyta</taxon>
        <taxon>Pinopsida</taxon>
        <taxon>Pinidae</taxon>
        <taxon>Conifers I</taxon>
        <taxon>Pinales</taxon>
        <taxon>Pinaceae</taxon>
        <taxon>Picea</taxon>
    </lineage>
</organism>
<dbReference type="SMART" id="SM00240">
    <property type="entry name" value="FHA"/>
    <property type="match status" value="1"/>
</dbReference>
<proteinExistence type="evidence at transcript level"/>
<dbReference type="PROSITE" id="PS50006">
    <property type="entry name" value="FHA_DOMAIN"/>
    <property type="match status" value="1"/>
</dbReference>
<dbReference type="CDD" id="cd00060">
    <property type="entry name" value="FHA"/>
    <property type="match status" value="1"/>
</dbReference>
<dbReference type="Pfam" id="PF00498">
    <property type="entry name" value="FHA"/>
    <property type="match status" value="1"/>
</dbReference>
<dbReference type="AlphaFoldDB" id="A9P192"/>
<feature type="domain" description="FHA" evidence="1">
    <location>
        <begin position="114"/>
        <end position="164"/>
    </location>
</feature>
<dbReference type="InterPro" id="IPR000253">
    <property type="entry name" value="FHA_dom"/>
</dbReference>